<organism evidence="7 8">
    <name type="scientific">Sorangium cellulosum</name>
    <name type="common">Polyangium cellulosum</name>
    <dbReference type="NCBI Taxonomy" id="56"/>
    <lineage>
        <taxon>Bacteria</taxon>
        <taxon>Pseudomonadati</taxon>
        <taxon>Myxococcota</taxon>
        <taxon>Polyangia</taxon>
        <taxon>Polyangiales</taxon>
        <taxon>Polyangiaceae</taxon>
        <taxon>Sorangium</taxon>
    </lineage>
</organism>
<dbReference type="Gene3D" id="3.30.200.20">
    <property type="entry name" value="Phosphorylase Kinase, domain 1"/>
    <property type="match status" value="1"/>
</dbReference>
<accession>A0A4P2QS87</accession>
<dbReference type="EMBL" id="CP012672">
    <property type="protein sequence ID" value="AUX32908.1"/>
    <property type="molecule type" value="Genomic_DNA"/>
</dbReference>
<evidence type="ECO:0000313" key="8">
    <source>
        <dbReference type="Proteomes" id="UP000295497"/>
    </source>
</evidence>
<evidence type="ECO:0000313" key="7">
    <source>
        <dbReference type="EMBL" id="AUX32908.1"/>
    </source>
</evidence>
<dbReference type="RefSeq" id="WP_237245580.1">
    <property type="nucleotide sequence ID" value="NZ_CP012672.1"/>
</dbReference>
<dbReference type="PANTHER" id="PTHR43289:SF6">
    <property type="entry name" value="SERINE_THREONINE-PROTEIN KINASE NEKL-3"/>
    <property type="match status" value="1"/>
</dbReference>
<evidence type="ECO:0000256" key="3">
    <source>
        <dbReference type="ARBA" id="ARBA00022777"/>
    </source>
</evidence>
<keyword evidence="4" id="KW-0067">ATP-binding</keyword>
<dbReference type="SMART" id="SM00220">
    <property type="entry name" value="S_TKc"/>
    <property type="match status" value="1"/>
</dbReference>
<protein>
    <submittedName>
        <fullName evidence="7">Protein kinase</fullName>
        <ecNumber evidence="7">2.7.11.1</ecNumber>
    </submittedName>
</protein>
<feature type="compositionally biased region" description="Low complexity" evidence="5">
    <location>
        <begin position="430"/>
        <end position="449"/>
    </location>
</feature>
<dbReference type="CDD" id="cd14014">
    <property type="entry name" value="STKc_PknB_like"/>
    <property type="match status" value="1"/>
</dbReference>
<dbReference type="AlphaFoldDB" id="A0A4P2QS87"/>
<dbReference type="InterPro" id="IPR008271">
    <property type="entry name" value="Ser/Thr_kinase_AS"/>
</dbReference>
<keyword evidence="3 7" id="KW-0418">Kinase</keyword>
<keyword evidence="1 7" id="KW-0808">Transferase</keyword>
<dbReference type="GO" id="GO:0005524">
    <property type="term" value="F:ATP binding"/>
    <property type="evidence" value="ECO:0007669"/>
    <property type="project" value="UniProtKB-KW"/>
</dbReference>
<sequence>MPLHTGQMVTPALRLVRILRRGGMGSIWVAERLPLKAQVAVKFMSPEFADDPGYVERFRREAVAAAQITSPHVAQVLDHGLTAEGMPYIAMELLRGEDLRARIRRLGRLPLGEVARIVTQTAKALRQAHRLGIIHRDIKPDNLFLTEVDGETFVKVLDFGIARRARDMRVTSTGNVVGTPLYMSPEQLISSKDLDFRADLWSLGVVAYHAITGQAPFAGDSLAALTLLVHTAKFKPPSALRPEVPPALDDWMRQALQLDPSARFGSAKEMADALDRALSPRKRGAEAWATTGDSGVESPITMRVASAPDTAVTRRHPAPAPPAFAVAETDPCEADVPDRTTTVMMTTSSRKKLRPPSVRLATAAALGAMLAGAGVFLGARYGAPVADDAALAAVASRSAALTGPTEATLLASVVETQRQLRAPEIPEPAPATAAAAQPDAAPAIEATRPAAKKPAARPARTPGRAKPAPSTGRVNRRIKPFPRNDIAMHR</sequence>
<dbReference type="PANTHER" id="PTHR43289">
    <property type="entry name" value="MITOGEN-ACTIVATED PROTEIN KINASE KINASE KINASE 20-RELATED"/>
    <property type="match status" value="1"/>
</dbReference>
<dbReference type="Pfam" id="PF00069">
    <property type="entry name" value="Pkinase"/>
    <property type="match status" value="1"/>
</dbReference>
<dbReference type="InterPro" id="IPR011009">
    <property type="entry name" value="Kinase-like_dom_sf"/>
</dbReference>
<dbReference type="InterPro" id="IPR000719">
    <property type="entry name" value="Prot_kinase_dom"/>
</dbReference>
<dbReference type="SUPFAM" id="SSF56112">
    <property type="entry name" value="Protein kinase-like (PK-like)"/>
    <property type="match status" value="1"/>
</dbReference>
<evidence type="ECO:0000256" key="1">
    <source>
        <dbReference type="ARBA" id="ARBA00022679"/>
    </source>
</evidence>
<gene>
    <name evidence="7" type="ORF">SOCE836_050600</name>
</gene>
<feature type="region of interest" description="Disordered" evidence="5">
    <location>
        <begin position="427"/>
        <end position="490"/>
    </location>
</feature>
<feature type="domain" description="Protein kinase" evidence="6">
    <location>
        <begin position="13"/>
        <end position="278"/>
    </location>
</feature>
<proteinExistence type="predicted"/>
<evidence type="ECO:0000256" key="5">
    <source>
        <dbReference type="SAM" id="MobiDB-lite"/>
    </source>
</evidence>
<dbReference type="Proteomes" id="UP000295497">
    <property type="component" value="Chromosome"/>
</dbReference>
<feature type="compositionally biased region" description="Low complexity" evidence="5">
    <location>
        <begin position="456"/>
        <end position="469"/>
    </location>
</feature>
<dbReference type="GO" id="GO:0004674">
    <property type="term" value="F:protein serine/threonine kinase activity"/>
    <property type="evidence" value="ECO:0007669"/>
    <property type="project" value="UniProtKB-EC"/>
</dbReference>
<evidence type="ECO:0000259" key="6">
    <source>
        <dbReference type="PROSITE" id="PS50011"/>
    </source>
</evidence>
<reference evidence="7 8" key="1">
    <citation type="submission" date="2015-09" db="EMBL/GenBank/DDBJ databases">
        <title>Sorangium comparison.</title>
        <authorList>
            <person name="Zaburannyi N."/>
            <person name="Bunk B."/>
            <person name="Overmann J."/>
            <person name="Mueller R."/>
        </authorList>
    </citation>
    <scope>NUCLEOTIDE SEQUENCE [LARGE SCALE GENOMIC DNA]</scope>
    <source>
        <strain evidence="7 8">So ce836</strain>
    </source>
</reference>
<dbReference type="Gene3D" id="1.10.510.10">
    <property type="entry name" value="Transferase(Phosphotransferase) domain 1"/>
    <property type="match status" value="1"/>
</dbReference>
<evidence type="ECO:0000256" key="4">
    <source>
        <dbReference type="ARBA" id="ARBA00022840"/>
    </source>
</evidence>
<keyword evidence="2" id="KW-0547">Nucleotide-binding</keyword>
<dbReference type="PROSITE" id="PS00108">
    <property type="entry name" value="PROTEIN_KINASE_ST"/>
    <property type="match status" value="1"/>
</dbReference>
<name>A0A4P2QS87_SORCE</name>
<dbReference type="EC" id="2.7.11.1" evidence="7"/>
<evidence type="ECO:0000256" key="2">
    <source>
        <dbReference type="ARBA" id="ARBA00022741"/>
    </source>
</evidence>
<dbReference type="PROSITE" id="PS50011">
    <property type="entry name" value="PROTEIN_KINASE_DOM"/>
    <property type="match status" value="1"/>
</dbReference>